<comment type="cofactor">
    <cofactor evidence="1">
        <name>Mg(2+)</name>
        <dbReference type="ChEBI" id="CHEBI:18420"/>
    </cofactor>
</comment>
<gene>
    <name evidence="10" type="ORF">LCGC14_1493740</name>
</gene>
<dbReference type="SUPFAM" id="SSF53448">
    <property type="entry name" value="Nucleotide-diphospho-sugar transferases"/>
    <property type="match status" value="1"/>
</dbReference>
<comment type="caution">
    <text evidence="10">The sequence shown here is derived from an EMBL/GenBank/DDBJ whole genome shotgun (WGS) entry which is preliminary data.</text>
</comment>
<keyword evidence="5" id="KW-0548">Nucleotidyltransferase</keyword>
<keyword evidence="6" id="KW-0479">Metal-binding</keyword>
<dbReference type="PANTHER" id="PTHR43532:SF1">
    <property type="entry name" value="GLUCOSE-1-PHOSPHATE THYMIDYLYLTRANSFERASE 1"/>
    <property type="match status" value="1"/>
</dbReference>
<keyword evidence="4" id="KW-0808">Transferase</keyword>
<sequence length="318" mass="35742">MENKNLCLERDAFRCRTCGNKENIKVVKLIDRIGEISNHLSNLISLCDRCADIRHDLNNLSDNNKLGVLLCGGKATRMYPLTRTINKHLLPIGIIPMAFHPISTLQKMGIKRVVIVMDQCSTMITETIGSGRAFGMSFNYKVQDGAFGIADALSLAKDVARPDDQIVCILGDNVFDNEKIDISFSTDFDQAYVYLKKVSDPKNYGIARLENNKILEIVEKPTEFVGDSAVVGLYIYPHDVFDVIEHIEPSSRGELEVTAINNFYIKNNRLNYRMVEGYWADCGGSIQRYAEASMYGAKKANVSEQEIDDFKAIVFDDK</sequence>
<evidence type="ECO:0000256" key="8">
    <source>
        <dbReference type="ARBA" id="ARBA00049336"/>
    </source>
</evidence>
<name>A0A0F9M7K0_9ZZZZ</name>
<reference evidence="10" key="1">
    <citation type="journal article" date="2015" name="Nature">
        <title>Complex archaea that bridge the gap between prokaryotes and eukaryotes.</title>
        <authorList>
            <person name="Spang A."/>
            <person name="Saw J.H."/>
            <person name="Jorgensen S.L."/>
            <person name="Zaremba-Niedzwiedzka K."/>
            <person name="Martijn J."/>
            <person name="Lind A.E."/>
            <person name="van Eijk R."/>
            <person name="Schleper C."/>
            <person name="Guy L."/>
            <person name="Ettema T.J."/>
        </authorList>
    </citation>
    <scope>NUCLEOTIDE SEQUENCE</scope>
</reference>
<evidence type="ECO:0000256" key="5">
    <source>
        <dbReference type="ARBA" id="ARBA00022695"/>
    </source>
</evidence>
<comment type="similarity">
    <text evidence="2">Belongs to the glucose-1-phosphate thymidylyltransferase family.</text>
</comment>
<feature type="domain" description="Nucleotidyl transferase" evidence="9">
    <location>
        <begin position="67"/>
        <end position="294"/>
    </location>
</feature>
<dbReference type="GO" id="GO:0046872">
    <property type="term" value="F:metal ion binding"/>
    <property type="evidence" value="ECO:0007669"/>
    <property type="project" value="UniProtKB-KW"/>
</dbReference>
<evidence type="ECO:0000256" key="6">
    <source>
        <dbReference type="ARBA" id="ARBA00022723"/>
    </source>
</evidence>
<comment type="catalytic activity">
    <reaction evidence="8">
        <text>dTTP + alpha-D-glucose 1-phosphate + H(+) = dTDP-alpha-D-glucose + diphosphate</text>
        <dbReference type="Rhea" id="RHEA:15225"/>
        <dbReference type="ChEBI" id="CHEBI:15378"/>
        <dbReference type="ChEBI" id="CHEBI:33019"/>
        <dbReference type="ChEBI" id="CHEBI:37568"/>
        <dbReference type="ChEBI" id="CHEBI:57477"/>
        <dbReference type="ChEBI" id="CHEBI:58601"/>
        <dbReference type="EC" id="2.7.7.24"/>
    </reaction>
</comment>
<evidence type="ECO:0000256" key="4">
    <source>
        <dbReference type="ARBA" id="ARBA00022679"/>
    </source>
</evidence>
<evidence type="ECO:0000313" key="10">
    <source>
        <dbReference type="EMBL" id="KKM65192.1"/>
    </source>
</evidence>
<dbReference type="InterPro" id="IPR029044">
    <property type="entry name" value="Nucleotide-diphossugar_trans"/>
</dbReference>
<proteinExistence type="inferred from homology"/>
<protein>
    <recommendedName>
        <fullName evidence="3">glucose-1-phosphate thymidylyltransferase</fullName>
        <ecNumber evidence="3">2.7.7.24</ecNumber>
    </recommendedName>
</protein>
<evidence type="ECO:0000256" key="7">
    <source>
        <dbReference type="ARBA" id="ARBA00022842"/>
    </source>
</evidence>
<dbReference type="Gene3D" id="3.90.550.10">
    <property type="entry name" value="Spore Coat Polysaccharide Biosynthesis Protein SpsA, Chain A"/>
    <property type="match status" value="1"/>
</dbReference>
<dbReference type="InterPro" id="IPR005835">
    <property type="entry name" value="NTP_transferase_dom"/>
</dbReference>
<evidence type="ECO:0000259" key="9">
    <source>
        <dbReference type="Pfam" id="PF00483"/>
    </source>
</evidence>
<evidence type="ECO:0000256" key="2">
    <source>
        <dbReference type="ARBA" id="ARBA00010480"/>
    </source>
</evidence>
<accession>A0A0F9M7K0</accession>
<evidence type="ECO:0000256" key="1">
    <source>
        <dbReference type="ARBA" id="ARBA00001946"/>
    </source>
</evidence>
<dbReference type="AlphaFoldDB" id="A0A0F9M7K0"/>
<dbReference type="PANTHER" id="PTHR43532">
    <property type="entry name" value="GLUCOSE-1-PHOSPHATE THYMIDYLYLTRANSFERASE"/>
    <property type="match status" value="1"/>
</dbReference>
<dbReference type="InterPro" id="IPR005907">
    <property type="entry name" value="G1P_thy_trans_s"/>
</dbReference>
<dbReference type="GO" id="GO:0008879">
    <property type="term" value="F:glucose-1-phosphate thymidylyltransferase activity"/>
    <property type="evidence" value="ECO:0007669"/>
    <property type="project" value="UniProtKB-EC"/>
</dbReference>
<evidence type="ECO:0000256" key="3">
    <source>
        <dbReference type="ARBA" id="ARBA00012461"/>
    </source>
</evidence>
<dbReference type="EC" id="2.7.7.24" evidence="3"/>
<dbReference type="EMBL" id="LAZR01010768">
    <property type="protein sequence ID" value="KKM65192.1"/>
    <property type="molecule type" value="Genomic_DNA"/>
</dbReference>
<keyword evidence="7" id="KW-0460">Magnesium</keyword>
<organism evidence="10">
    <name type="scientific">marine sediment metagenome</name>
    <dbReference type="NCBI Taxonomy" id="412755"/>
    <lineage>
        <taxon>unclassified sequences</taxon>
        <taxon>metagenomes</taxon>
        <taxon>ecological metagenomes</taxon>
    </lineage>
</organism>
<dbReference type="Pfam" id="PF00483">
    <property type="entry name" value="NTP_transferase"/>
    <property type="match status" value="1"/>
</dbReference>